<dbReference type="InterPro" id="IPR011990">
    <property type="entry name" value="TPR-like_helical_dom_sf"/>
</dbReference>
<evidence type="ECO:0000256" key="1">
    <source>
        <dbReference type="ARBA" id="ARBA00006643"/>
    </source>
</evidence>
<name>A0ABD3UIC9_9LAMI</name>
<dbReference type="EMBL" id="JBJXBP010000001">
    <property type="protein sequence ID" value="KAL3848726.1"/>
    <property type="molecule type" value="Genomic_DNA"/>
</dbReference>
<dbReference type="Pfam" id="PF14432">
    <property type="entry name" value="DYW_deaminase"/>
    <property type="match status" value="1"/>
</dbReference>
<accession>A0ABD3UIC9</accession>
<evidence type="ECO:0000256" key="2">
    <source>
        <dbReference type="ARBA" id="ARBA00022737"/>
    </source>
</evidence>
<dbReference type="PROSITE" id="PS51375">
    <property type="entry name" value="PPR"/>
    <property type="match status" value="4"/>
</dbReference>
<feature type="domain" description="DYW" evidence="4">
    <location>
        <begin position="544"/>
        <end position="636"/>
    </location>
</feature>
<dbReference type="Pfam" id="PF13041">
    <property type="entry name" value="PPR_2"/>
    <property type="match status" value="3"/>
</dbReference>
<keyword evidence="2" id="KW-0677">Repeat</keyword>
<dbReference type="InterPro" id="IPR002885">
    <property type="entry name" value="PPR_rpt"/>
</dbReference>
<dbReference type="Proteomes" id="UP001634393">
    <property type="component" value="Unassembled WGS sequence"/>
</dbReference>
<dbReference type="Pfam" id="PF20431">
    <property type="entry name" value="E_motif"/>
    <property type="match status" value="1"/>
</dbReference>
<dbReference type="FunFam" id="1.25.40.10:FF:000344">
    <property type="entry name" value="Pentatricopeptide repeat-containing protein"/>
    <property type="match status" value="1"/>
</dbReference>
<evidence type="ECO:0000313" key="6">
    <source>
        <dbReference type="Proteomes" id="UP001634393"/>
    </source>
</evidence>
<comment type="caution">
    <text evidence="5">The sequence shown here is derived from an EMBL/GenBank/DDBJ whole genome shotgun (WGS) entry which is preliminary data.</text>
</comment>
<feature type="repeat" description="PPR" evidence="3">
    <location>
        <begin position="226"/>
        <end position="260"/>
    </location>
</feature>
<dbReference type="InterPro" id="IPR046960">
    <property type="entry name" value="PPR_At4g14850-like_plant"/>
</dbReference>
<gene>
    <name evidence="5" type="ORF">ACJIZ3_010608</name>
</gene>
<sequence>MLETSKESLIALCTKGQIKQDLSRIWSHTHLISKLLKSCVDRRSLFPVQQLHSITITAGCSKTKFISNHLMNAYAKLGQLKTAQNVFDKMPDRNVMSHNILIGGFIQNGELGTAIEIFNEMGQRNSASWNAVIAGMIKFEFNDEGLRLFANMHTEGFLPDVYTLGSVLRGCAGLKDLIKGRQVHGYVMRSGSEFDLVVGSSMAHMYMRCGSLREGESVIQFMPVHNVVAWNTLIAGLVQNGCATGALDQYNLMKMAGFRPDKITFVSVISSCSDLATLGQGQQIHTEVIKAGAMSVVSILSSLISMYSRCGCLNDSVRVFDEREGAKDDHVLWSSIIAAYGFHGKGNEAIEIFNRMEREGLQPNYVTFLSLLYSCSHCGLEEKGLEFFDLMVKKYKLEPQIKHYTCVVDLLGRAGRLEEAEHFIKSMPIKPDTITWKTLLSACKTHKNADMASKIAEEILKIDPQDSASYVLLSNTQATAKRWQDVSKVRKSMRERMVKKEPGLSWFELKNQVHLFVMGDKSHPEFNKIDLYLKELMDELKLHGYVPDIGLVMHDMDVEEKEYNLVHHSEKMAVAFALMNTPEGFPIRIMKNMRVCDDCHVAMKYVSFVKNREIVVRDASRFHHFRGGSCSCGDYW</sequence>
<dbReference type="GO" id="GO:0016070">
    <property type="term" value="P:RNA metabolic process"/>
    <property type="evidence" value="ECO:0007669"/>
    <property type="project" value="UniProtKB-ARBA"/>
</dbReference>
<proteinExistence type="inferred from homology"/>
<organism evidence="5 6">
    <name type="scientific">Penstemon smallii</name>
    <dbReference type="NCBI Taxonomy" id="265156"/>
    <lineage>
        <taxon>Eukaryota</taxon>
        <taxon>Viridiplantae</taxon>
        <taxon>Streptophyta</taxon>
        <taxon>Embryophyta</taxon>
        <taxon>Tracheophyta</taxon>
        <taxon>Spermatophyta</taxon>
        <taxon>Magnoliopsida</taxon>
        <taxon>eudicotyledons</taxon>
        <taxon>Gunneridae</taxon>
        <taxon>Pentapetalae</taxon>
        <taxon>asterids</taxon>
        <taxon>lamiids</taxon>
        <taxon>Lamiales</taxon>
        <taxon>Plantaginaceae</taxon>
        <taxon>Cheloneae</taxon>
        <taxon>Penstemon</taxon>
    </lineage>
</organism>
<dbReference type="NCBIfam" id="TIGR00756">
    <property type="entry name" value="PPR"/>
    <property type="match status" value="4"/>
</dbReference>
<protein>
    <recommendedName>
        <fullName evidence="4">DYW domain-containing protein</fullName>
    </recommendedName>
</protein>
<feature type="repeat" description="PPR" evidence="3">
    <location>
        <begin position="329"/>
        <end position="363"/>
    </location>
</feature>
<comment type="similarity">
    <text evidence="1">Belongs to the PPR family. PCMP-H subfamily.</text>
</comment>
<keyword evidence="6" id="KW-1185">Reference proteome</keyword>
<dbReference type="SUPFAM" id="SSF48452">
    <property type="entry name" value="TPR-like"/>
    <property type="match status" value="1"/>
</dbReference>
<dbReference type="InterPro" id="IPR032867">
    <property type="entry name" value="DYW_dom"/>
</dbReference>
<dbReference type="PANTHER" id="PTHR47926:SF409">
    <property type="entry name" value="DYW DOMAIN-CONTAINING PROTEIN"/>
    <property type="match status" value="1"/>
</dbReference>
<feature type="repeat" description="PPR" evidence="3">
    <location>
        <begin position="125"/>
        <end position="159"/>
    </location>
</feature>
<feature type="repeat" description="PPR" evidence="3">
    <location>
        <begin position="63"/>
        <end position="97"/>
    </location>
</feature>
<dbReference type="PANTHER" id="PTHR47926">
    <property type="entry name" value="PENTATRICOPEPTIDE REPEAT-CONTAINING PROTEIN"/>
    <property type="match status" value="1"/>
</dbReference>
<evidence type="ECO:0000259" key="4">
    <source>
        <dbReference type="Pfam" id="PF14432"/>
    </source>
</evidence>
<evidence type="ECO:0000313" key="5">
    <source>
        <dbReference type="EMBL" id="KAL3848726.1"/>
    </source>
</evidence>
<dbReference type="Pfam" id="PF01535">
    <property type="entry name" value="PPR"/>
    <property type="match status" value="3"/>
</dbReference>
<dbReference type="Gene3D" id="1.25.40.10">
    <property type="entry name" value="Tetratricopeptide repeat domain"/>
    <property type="match status" value="3"/>
</dbReference>
<dbReference type="InterPro" id="IPR046848">
    <property type="entry name" value="E_motif"/>
</dbReference>
<dbReference type="FunFam" id="1.25.40.10:FF:000325">
    <property type="entry name" value="Pentatricopeptide repeat-containing protein At4g14820"/>
    <property type="match status" value="1"/>
</dbReference>
<evidence type="ECO:0000256" key="3">
    <source>
        <dbReference type="PROSITE-ProRule" id="PRU00708"/>
    </source>
</evidence>
<reference evidence="5 6" key="1">
    <citation type="submission" date="2024-12" db="EMBL/GenBank/DDBJ databases">
        <title>The unique morphological basis and parallel evolutionary history of personate flowers in Penstemon.</title>
        <authorList>
            <person name="Depatie T.H."/>
            <person name="Wessinger C.A."/>
        </authorList>
    </citation>
    <scope>NUCLEOTIDE SEQUENCE [LARGE SCALE GENOMIC DNA]</scope>
    <source>
        <strain evidence="5">WTNN_2</strain>
        <tissue evidence="5">Leaf</tissue>
    </source>
</reference>
<dbReference type="AlphaFoldDB" id="A0ABD3UIC9"/>